<evidence type="ECO:0000313" key="2">
    <source>
        <dbReference type="EMBL" id="CCO30463.1"/>
    </source>
</evidence>
<dbReference type="InterPro" id="IPR021109">
    <property type="entry name" value="Peptidase_aspartic_dom_sf"/>
</dbReference>
<dbReference type="CDD" id="cd01647">
    <property type="entry name" value="RT_LTR"/>
    <property type="match status" value="1"/>
</dbReference>
<feature type="domain" description="Reverse transcriptase" evidence="1">
    <location>
        <begin position="213"/>
        <end position="294"/>
    </location>
</feature>
<dbReference type="CDD" id="cd00303">
    <property type="entry name" value="retropepsin_like"/>
    <property type="match status" value="1"/>
</dbReference>
<dbReference type="SUPFAM" id="SSF50630">
    <property type="entry name" value="Acid proteases"/>
    <property type="match status" value="1"/>
</dbReference>
<dbReference type="InterPro" id="IPR043128">
    <property type="entry name" value="Rev_trsase/Diguanyl_cyclase"/>
</dbReference>
<dbReference type="PANTHER" id="PTHR24559">
    <property type="entry name" value="TRANSPOSON TY3-I GAG-POL POLYPROTEIN"/>
    <property type="match status" value="1"/>
</dbReference>
<comment type="caution">
    <text evidence="2">The sequence shown here is derived from an EMBL/GenBank/DDBJ whole genome shotgun (WGS) entry which is preliminary data.</text>
</comment>
<dbReference type="EMBL" id="CAOJ01006486">
    <property type="protein sequence ID" value="CCO30463.1"/>
    <property type="molecule type" value="Genomic_DNA"/>
</dbReference>
<dbReference type="InterPro" id="IPR053134">
    <property type="entry name" value="RNA-dir_DNA_polymerase"/>
</dbReference>
<dbReference type="HOGENOM" id="CLU_000384_42_2_1"/>
<dbReference type="Proteomes" id="UP000012065">
    <property type="component" value="Unassembled WGS sequence"/>
</dbReference>
<dbReference type="Gene3D" id="3.30.70.270">
    <property type="match status" value="1"/>
</dbReference>
<reference evidence="2 3" key="1">
    <citation type="journal article" date="2013" name="J. Biotechnol.">
        <title>Establishment and interpretation of the genome sequence of the phytopathogenic fungus Rhizoctonia solani AG1-IB isolate 7/3/14.</title>
        <authorList>
            <person name="Wibberg D.W."/>
            <person name="Jelonek L.J."/>
            <person name="Rupp O.R."/>
            <person name="Hennig M.H."/>
            <person name="Eikmeyer F.E."/>
            <person name="Goesmann A.G."/>
            <person name="Hartmann A.H."/>
            <person name="Borriss R.B."/>
            <person name="Grosch R.G."/>
            <person name="Puehler A.P."/>
            <person name="Schlueter A.S."/>
        </authorList>
    </citation>
    <scope>NUCLEOTIDE SEQUENCE [LARGE SCALE GENOMIC DNA]</scope>
    <source>
        <strain evidence="3">AG1-IB / isolate 7/3/14</strain>
    </source>
</reference>
<gene>
    <name evidence="2" type="ORF">BN14_04492</name>
</gene>
<sequence>MDIEGITETQQALIDSGSSVNFIDSQFACSHNLPLIELDSPQGVIGMNSKQLRDSVCFKCHLVFNAQGQCFSTVFYLLPLENCNLILGTPWLILTNCDINRRTLGVLLCHSVEARASEIAPPAIGIPEKFKAFQKVFGNNFFRTLSAHRHYDCALLLEDGKDGPYGPIYPMTLSKMAALKEHIDSKLAAGKKCPSTSSTGTPVTFIKRVDGRLHLMVDYHHLNTITIKDCYTLTRQDELIEKLRHAKIFTKLDLRNGYNNICIKEGNKWKAAFRAKYGHFEPTVMQFGLSNAPVSVPALHVMSLNS</sequence>
<name>M5BRS7_THACB</name>
<dbReference type="SUPFAM" id="SSF56672">
    <property type="entry name" value="DNA/RNA polymerases"/>
    <property type="match status" value="1"/>
</dbReference>
<dbReference type="Gene3D" id="2.40.70.10">
    <property type="entry name" value="Acid Proteases"/>
    <property type="match status" value="1"/>
</dbReference>
<accession>M5BRS7</accession>
<evidence type="ECO:0000259" key="1">
    <source>
        <dbReference type="Pfam" id="PF00078"/>
    </source>
</evidence>
<dbReference type="InterPro" id="IPR000477">
    <property type="entry name" value="RT_dom"/>
</dbReference>
<protein>
    <submittedName>
        <fullName evidence="2">Rhizoctonia solani AG1-IB WGS project CAOJ00000000 data, isolate 7/3/14, contig 09554</fullName>
    </submittedName>
</protein>
<dbReference type="Pfam" id="PF00078">
    <property type="entry name" value="RVT_1"/>
    <property type="match status" value="1"/>
</dbReference>
<dbReference type="Pfam" id="PF08284">
    <property type="entry name" value="RVP_2"/>
    <property type="match status" value="1"/>
</dbReference>
<evidence type="ECO:0000313" key="3">
    <source>
        <dbReference type="Proteomes" id="UP000012065"/>
    </source>
</evidence>
<proteinExistence type="predicted"/>
<dbReference type="Gene3D" id="3.10.10.10">
    <property type="entry name" value="HIV Type 1 Reverse Transcriptase, subunit A, domain 1"/>
    <property type="match status" value="1"/>
</dbReference>
<dbReference type="InterPro" id="IPR043502">
    <property type="entry name" value="DNA/RNA_pol_sf"/>
</dbReference>
<dbReference type="PANTHER" id="PTHR24559:SF440">
    <property type="entry name" value="RIBONUCLEASE H"/>
    <property type="match status" value="1"/>
</dbReference>
<dbReference type="AlphaFoldDB" id="M5BRS7"/>
<organism evidence="2 3">
    <name type="scientific">Thanatephorus cucumeris (strain AG1-IB / isolate 7/3/14)</name>
    <name type="common">Lettuce bottom rot fungus</name>
    <name type="synonym">Rhizoctonia solani</name>
    <dbReference type="NCBI Taxonomy" id="1108050"/>
    <lineage>
        <taxon>Eukaryota</taxon>
        <taxon>Fungi</taxon>
        <taxon>Dikarya</taxon>
        <taxon>Basidiomycota</taxon>
        <taxon>Agaricomycotina</taxon>
        <taxon>Agaricomycetes</taxon>
        <taxon>Cantharellales</taxon>
        <taxon>Ceratobasidiaceae</taxon>
        <taxon>Rhizoctonia</taxon>
        <taxon>Rhizoctonia solani AG-1</taxon>
    </lineage>
</organism>